<dbReference type="Proteomes" id="UP000789595">
    <property type="component" value="Unassembled WGS sequence"/>
</dbReference>
<name>A0A8J2SWJ9_9STRA</name>
<gene>
    <name evidence="2" type="ORF">PECAL_5P04200</name>
</gene>
<keyword evidence="1" id="KW-0560">Oxidoreductase</keyword>
<evidence type="ECO:0000256" key="1">
    <source>
        <dbReference type="ARBA" id="ARBA00023002"/>
    </source>
</evidence>
<evidence type="ECO:0008006" key="4">
    <source>
        <dbReference type="Google" id="ProtNLM"/>
    </source>
</evidence>
<protein>
    <recommendedName>
        <fullName evidence="4">Protochlorophyllide reductase</fullName>
    </recommendedName>
</protein>
<dbReference type="InterPro" id="IPR036291">
    <property type="entry name" value="NAD(P)-bd_dom_sf"/>
</dbReference>
<dbReference type="EMBL" id="CAKKNE010000005">
    <property type="protein sequence ID" value="CAH0375872.1"/>
    <property type="molecule type" value="Genomic_DNA"/>
</dbReference>
<dbReference type="GO" id="GO:0016491">
    <property type="term" value="F:oxidoreductase activity"/>
    <property type="evidence" value="ECO:0007669"/>
    <property type="project" value="UniProtKB-KW"/>
</dbReference>
<organism evidence="2 3">
    <name type="scientific">Pelagomonas calceolata</name>
    <dbReference type="NCBI Taxonomy" id="35677"/>
    <lineage>
        <taxon>Eukaryota</taxon>
        <taxon>Sar</taxon>
        <taxon>Stramenopiles</taxon>
        <taxon>Ochrophyta</taxon>
        <taxon>Pelagophyceae</taxon>
        <taxon>Pelagomonadales</taxon>
        <taxon>Pelagomonadaceae</taxon>
        <taxon>Pelagomonas</taxon>
    </lineage>
</organism>
<dbReference type="Gene3D" id="3.40.50.720">
    <property type="entry name" value="NAD(P)-binding Rossmann-like Domain"/>
    <property type="match status" value="1"/>
</dbReference>
<evidence type="ECO:0000313" key="2">
    <source>
        <dbReference type="EMBL" id="CAH0375872.1"/>
    </source>
</evidence>
<sequence length="286" mass="30175">MRITAQRLAAMATVAAAAKPSKVYVVTGATDGIGRLTAQKLGADGLHVAVHGRTKSKVDAVVAEVEQNGGSARGFVADLSSMADVRRLGAEIAEAYDSIDGLLNNAGTFSGDYTGKRVVTAEGNEYSLAVNVLAPFLLTSLLLDRVRASGAGRILVTSSMSAGAADALNDLQCERWSEHRAYSLSKLCCAMIAMELDARYGDPPSLCIHTMDPGTVNTKMLIAGWGRCGIPVAQATRSYHMLVDESYGRSSGECAGTGLNREAKDPAARKKLWDDLKELTGASYPM</sequence>
<reference evidence="2" key="1">
    <citation type="submission" date="2021-11" db="EMBL/GenBank/DDBJ databases">
        <authorList>
            <consortium name="Genoscope - CEA"/>
            <person name="William W."/>
        </authorList>
    </citation>
    <scope>NUCLEOTIDE SEQUENCE</scope>
</reference>
<proteinExistence type="predicted"/>
<dbReference type="Pfam" id="PF00106">
    <property type="entry name" value="adh_short"/>
    <property type="match status" value="1"/>
</dbReference>
<dbReference type="AlphaFoldDB" id="A0A8J2SWJ9"/>
<dbReference type="PRINTS" id="PR00081">
    <property type="entry name" value="GDHRDH"/>
</dbReference>
<comment type="caution">
    <text evidence="2">The sequence shown here is derived from an EMBL/GenBank/DDBJ whole genome shotgun (WGS) entry which is preliminary data.</text>
</comment>
<evidence type="ECO:0000313" key="3">
    <source>
        <dbReference type="Proteomes" id="UP000789595"/>
    </source>
</evidence>
<dbReference type="PANTHER" id="PTHR43157">
    <property type="entry name" value="PHOSPHATIDYLINOSITOL-GLYCAN BIOSYNTHESIS CLASS F PROTEIN-RELATED"/>
    <property type="match status" value="1"/>
</dbReference>
<dbReference type="SUPFAM" id="SSF51735">
    <property type="entry name" value="NAD(P)-binding Rossmann-fold domains"/>
    <property type="match status" value="1"/>
</dbReference>
<dbReference type="OrthoDB" id="191139at2759"/>
<dbReference type="PANTHER" id="PTHR43157:SF31">
    <property type="entry name" value="PHOSPHATIDYLINOSITOL-GLYCAN BIOSYNTHESIS CLASS F PROTEIN"/>
    <property type="match status" value="1"/>
</dbReference>
<keyword evidence="3" id="KW-1185">Reference proteome</keyword>
<dbReference type="InterPro" id="IPR002347">
    <property type="entry name" value="SDR_fam"/>
</dbReference>
<accession>A0A8J2SWJ9</accession>